<feature type="transmembrane region" description="Helical" evidence="1">
    <location>
        <begin position="7"/>
        <end position="29"/>
    </location>
</feature>
<name>A0A2P2PWD3_RHIMU</name>
<dbReference type="AlphaFoldDB" id="A0A2P2PWD3"/>
<keyword evidence="1" id="KW-0812">Transmembrane</keyword>
<evidence type="ECO:0000313" key="2">
    <source>
        <dbReference type="EMBL" id="MBX59057.1"/>
    </source>
</evidence>
<organism evidence="2">
    <name type="scientific">Rhizophora mucronata</name>
    <name type="common">Asiatic mangrove</name>
    <dbReference type="NCBI Taxonomy" id="61149"/>
    <lineage>
        <taxon>Eukaryota</taxon>
        <taxon>Viridiplantae</taxon>
        <taxon>Streptophyta</taxon>
        <taxon>Embryophyta</taxon>
        <taxon>Tracheophyta</taxon>
        <taxon>Spermatophyta</taxon>
        <taxon>Magnoliopsida</taxon>
        <taxon>eudicotyledons</taxon>
        <taxon>Gunneridae</taxon>
        <taxon>Pentapetalae</taxon>
        <taxon>rosids</taxon>
        <taxon>fabids</taxon>
        <taxon>Malpighiales</taxon>
        <taxon>Rhizophoraceae</taxon>
        <taxon>Rhizophora</taxon>
    </lineage>
</organism>
<dbReference type="EMBL" id="GGEC01078573">
    <property type="protein sequence ID" value="MBX59057.1"/>
    <property type="molecule type" value="Transcribed_RNA"/>
</dbReference>
<keyword evidence="1" id="KW-0472">Membrane</keyword>
<reference evidence="2" key="1">
    <citation type="submission" date="2018-02" db="EMBL/GenBank/DDBJ databases">
        <title>Rhizophora mucronata_Transcriptome.</title>
        <authorList>
            <person name="Meera S.P."/>
            <person name="Sreeshan A."/>
            <person name="Augustine A."/>
        </authorList>
    </citation>
    <scope>NUCLEOTIDE SEQUENCE</scope>
    <source>
        <tissue evidence="2">Leaf</tissue>
    </source>
</reference>
<sequence>MYSFVRFIIPLWSAFVVVWLARLQFQIIYGSNR</sequence>
<protein>
    <submittedName>
        <fullName evidence="2">Uncharacterized protein</fullName>
    </submittedName>
</protein>
<proteinExistence type="predicted"/>
<evidence type="ECO:0000256" key="1">
    <source>
        <dbReference type="SAM" id="Phobius"/>
    </source>
</evidence>
<keyword evidence="1" id="KW-1133">Transmembrane helix</keyword>
<accession>A0A2P2PWD3</accession>